<sequence>MTGALGTVLLPEDSKLSVVNGLITPTVFSRANLAFSSILKTFSSCDFISCILSKMTASTPSLLSSSIVSLLLFISPQVKITRPKFFAHVIISTCCSSWSE</sequence>
<dbReference type="EMBL" id="JAODUO010000108">
    <property type="protein sequence ID" value="KAK2189363.1"/>
    <property type="molecule type" value="Genomic_DNA"/>
</dbReference>
<accession>A0AAD9P724</accession>
<evidence type="ECO:0000313" key="2">
    <source>
        <dbReference type="Proteomes" id="UP001209878"/>
    </source>
</evidence>
<gene>
    <name evidence="1" type="ORF">NP493_108g02006</name>
</gene>
<comment type="caution">
    <text evidence="1">The sequence shown here is derived from an EMBL/GenBank/DDBJ whole genome shotgun (WGS) entry which is preliminary data.</text>
</comment>
<name>A0AAD9P724_RIDPI</name>
<dbReference type="Proteomes" id="UP001209878">
    <property type="component" value="Unassembled WGS sequence"/>
</dbReference>
<evidence type="ECO:0000313" key="1">
    <source>
        <dbReference type="EMBL" id="KAK2189363.1"/>
    </source>
</evidence>
<protein>
    <submittedName>
        <fullName evidence="1">Uncharacterized protein</fullName>
    </submittedName>
</protein>
<proteinExistence type="predicted"/>
<organism evidence="1 2">
    <name type="scientific">Ridgeia piscesae</name>
    <name type="common">Tubeworm</name>
    <dbReference type="NCBI Taxonomy" id="27915"/>
    <lineage>
        <taxon>Eukaryota</taxon>
        <taxon>Metazoa</taxon>
        <taxon>Spiralia</taxon>
        <taxon>Lophotrochozoa</taxon>
        <taxon>Annelida</taxon>
        <taxon>Polychaeta</taxon>
        <taxon>Sedentaria</taxon>
        <taxon>Canalipalpata</taxon>
        <taxon>Sabellida</taxon>
        <taxon>Siboglinidae</taxon>
        <taxon>Ridgeia</taxon>
    </lineage>
</organism>
<reference evidence="1" key="1">
    <citation type="journal article" date="2023" name="Mol. Biol. Evol.">
        <title>Third-Generation Sequencing Reveals the Adaptive Role of the Epigenome in Three Deep-Sea Polychaetes.</title>
        <authorList>
            <person name="Perez M."/>
            <person name="Aroh O."/>
            <person name="Sun Y."/>
            <person name="Lan Y."/>
            <person name="Juniper S.K."/>
            <person name="Young C.R."/>
            <person name="Angers B."/>
            <person name="Qian P.Y."/>
        </authorList>
    </citation>
    <scope>NUCLEOTIDE SEQUENCE</scope>
    <source>
        <strain evidence="1">R07B-5</strain>
    </source>
</reference>
<keyword evidence="2" id="KW-1185">Reference proteome</keyword>
<dbReference type="AlphaFoldDB" id="A0AAD9P724"/>